<protein>
    <submittedName>
        <fullName evidence="1">23665_t:CDS:1</fullName>
    </submittedName>
</protein>
<name>A0ABN7XUE6_GIGMA</name>
<evidence type="ECO:0000313" key="1">
    <source>
        <dbReference type="EMBL" id="CAG8857536.1"/>
    </source>
</evidence>
<reference evidence="1 2" key="1">
    <citation type="submission" date="2021-06" db="EMBL/GenBank/DDBJ databases">
        <authorList>
            <person name="Kallberg Y."/>
            <person name="Tangrot J."/>
            <person name="Rosling A."/>
        </authorList>
    </citation>
    <scope>NUCLEOTIDE SEQUENCE [LARGE SCALE GENOMIC DNA]</scope>
    <source>
        <strain evidence="1 2">120-4 pot B 10/14</strain>
    </source>
</reference>
<dbReference type="Proteomes" id="UP000789901">
    <property type="component" value="Unassembled WGS sequence"/>
</dbReference>
<feature type="non-terminal residue" evidence="1">
    <location>
        <position position="1"/>
    </location>
</feature>
<proteinExistence type="predicted"/>
<accession>A0ABN7XUE6</accession>
<feature type="non-terminal residue" evidence="1">
    <location>
        <position position="46"/>
    </location>
</feature>
<gene>
    <name evidence="1" type="ORF">GMARGA_LOCUS46355</name>
</gene>
<sequence length="46" mass="5241">YLHIEENTATQNQYKNRGPKYSLIEKAMSIWVSQVSATGLVLTDEL</sequence>
<evidence type="ECO:0000313" key="2">
    <source>
        <dbReference type="Proteomes" id="UP000789901"/>
    </source>
</evidence>
<organism evidence="1 2">
    <name type="scientific">Gigaspora margarita</name>
    <dbReference type="NCBI Taxonomy" id="4874"/>
    <lineage>
        <taxon>Eukaryota</taxon>
        <taxon>Fungi</taxon>
        <taxon>Fungi incertae sedis</taxon>
        <taxon>Mucoromycota</taxon>
        <taxon>Glomeromycotina</taxon>
        <taxon>Glomeromycetes</taxon>
        <taxon>Diversisporales</taxon>
        <taxon>Gigasporaceae</taxon>
        <taxon>Gigaspora</taxon>
    </lineage>
</organism>
<dbReference type="EMBL" id="CAJVQB010172090">
    <property type="protein sequence ID" value="CAG8857536.1"/>
    <property type="molecule type" value="Genomic_DNA"/>
</dbReference>
<comment type="caution">
    <text evidence="1">The sequence shown here is derived from an EMBL/GenBank/DDBJ whole genome shotgun (WGS) entry which is preliminary data.</text>
</comment>
<keyword evidence="2" id="KW-1185">Reference proteome</keyword>